<feature type="non-terminal residue" evidence="1">
    <location>
        <position position="1"/>
    </location>
</feature>
<evidence type="ECO:0000313" key="1">
    <source>
        <dbReference type="EMBL" id="SVC72481.1"/>
    </source>
</evidence>
<dbReference type="EMBL" id="UINC01107252">
    <property type="protein sequence ID" value="SVC72481.1"/>
    <property type="molecule type" value="Genomic_DNA"/>
</dbReference>
<organism evidence="1">
    <name type="scientific">marine metagenome</name>
    <dbReference type="NCBI Taxonomy" id="408172"/>
    <lineage>
        <taxon>unclassified sequences</taxon>
        <taxon>metagenomes</taxon>
        <taxon>ecological metagenomes</taxon>
    </lineage>
</organism>
<protein>
    <submittedName>
        <fullName evidence="1">Uncharacterized protein</fullName>
    </submittedName>
</protein>
<accession>A0A382PKN3</accession>
<gene>
    <name evidence="1" type="ORF">METZ01_LOCUS325335</name>
</gene>
<name>A0A382PKN3_9ZZZZ</name>
<dbReference type="AlphaFoldDB" id="A0A382PKN3"/>
<sequence length="49" mass="5387">VTRNVAPGPLEPGLAREILDAVASGFSDQIQFTEEMMRYPSLRGQEHTA</sequence>
<reference evidence="1" key="1">
    <citation type="submission" date="2018-05" db="EMBL/GenBank/DDBJ databases">
        <authorList>
            <person name="Lanie J.A."/>
            <person name="Ng W.-L."/>
            <person name="Kazmierczak K.M."/>
            <person name="Andrzejewski T.M."/>
            <person name="Davidsen T.M."/>
            <person name="Wayne K.J."/>
            <person name="Tettelin H."/>
            <person name="Glass J.I."/>
            <person name="Rusch D."/>
            <person name="Podicherti R."/>
            <person name="Tsui H.-C.T."/>
            <person name="Winkler M.E."/>
        </authorList>
    </citation>
    <scope>NUCLEOTIDE SEQUENCE</scope>
</reference>
<feature type="non-terminal residue" evidence="1">
    <location>
        <position position="49"/>
    </location>
</feature>
<proteinExistence type="predicted"/>